<dbReference type="AlphaFoldDB" id="A0A316ZKF2"/>
<reference evidence="2 3" key="1">
    <citation type="journal article" date="2018" name="Mol. Biol. Evol.">
        <title>Broad Genomic Sampling Reveals a Smut Pathogenic Ancestry of the Fungal Clade Ustilaginomycotina.</title>
        <authorList>
            <person name="Kijpornyongpan T."/>
            <person name="Mondo S.J."/>
            <person name="Barry K."/>
            <person name="Sandor L."/>
            <person name="Lee J."/>
            <person name="Lipzen A."/>
            <person name="Pangilinan J."/>
            <person name="LaButti K."/>
            <person name="Hainaut M."/>
            <person name="Henrissat B."/>
            <person name="Grigoriev I.V."/>
            <person name="Spatafora J.W."/>
            <person name="Aime M.C."/>
        </authorList>
    </citation>
    <scope>NUCLEOTIDE SEQUENCE [LARGE SCALE GENOMIC DNA]</scope>
    <source>
        <strain evidence="2 3">MCA 4186</strain>
    </source>
</reference>
<evidence type="ECO:0000313" key="3">
    <source>
        <dbReference type="Proteomes" id="UP000245946"/>
    </source>
</evidence>
<protein>
    <submittedName>
        <fullName evidence="2">Uncharacterized protein</fullName>
    </submittedName>
</protein>
<dbReference type="GeneID" id="37266552"/>
<feature type="compositionally biased region" description="Basic residues" evidence="1">
    <location>
        <begin position="228"/>
        <end position="242"/>
    </location>
</feature>
<proteinExistence type="predicted"/>
<feature type="compositionally biased region" description="Low complexity" evidence="1">
    <location>
        <begin position="158"/>
        <end position="185"/>
    </location>
</feature>
<dbReference type="Proteomes" id="UP000245946">
    <property type="component" value="Unassembled WGS sequence"/>
</dbReference>
<feature type="compositionally biased region" description="Gly residues" evidence="1">
    <location>
        <begin position="32"/>
        <end position="43"/>
    </location>
</feature>
<accession>A0A316ZKF2</accession>
<feature type="region of interest" description="Disordered" evidence="1">
    <location>
        <begin position="117"/>
        <end position="242"/>
    </location>
</feature>
<keyword evidence="3" id="KW-1185">Reference proteome</keyword>
<sequence length="242" mass="24783">MPSLPRAAIIGRASEDMLRPSRTAMSRTPTGDGSGRPGAGGVHGQTDASGMPLQYSHPPHRHSPSLPTELSGMYGRAGSIGGLMSSGAVSSDARLMPQHHQSTAATRDAELVGLGMQRRQRSPSPAPPSASASPQLGSAHISPSTSSQGWAAGGSVGRAGARGLPQNASQSSLASASAAPSNLSSTDLNTFFARPPDFDPYASNQSLSPSGGSSGGRDYAESVSSTKSRTRRIKTFLTSMKR</sequence>
<name>A0A316ZKF2_9BASI</name>
<dbReference type="EMBL" id="KZ819284">
    <property type="protein sequence ID" value="PWO00784.1"/>
    <property type="molecule type" value="Genomic_DNA"/>
</dbReference>
<evidence type="ECO:0000313" key="2">
    <source>
        <dbReference type="EMBL" id="PWO00784.1"/>
    </source>
</evidence>
<evidence type="ECO:0000256" key="1">
    <source>
        <dbReference type="SAM" id="MobiDB-lite"/>
    </source>
</evidence>
<gene>
    <name evidence="2" type="ORF">FA09DRAFT_113997</name>
</gene>
<dbReference type="RefSeq" id="XP_025601062.1">
    <property type="nucleotide sequence ID" value="XM_025739006.1"/>
</dbReference>
<organism evidence="2 3">
    <name type="scientific">Tilletiopsis washingtonensis</name>
    <dbReference type="NCBI Taxonomy" id="58919"/>
    <lineage>
        <taxon>Eukaryota</taxon>
        <taxon>Fungi</taxon>
        <taxon>Dikarya</taxon>
        <taxon>Basidiomycota</taxon>
        <taxon>Ustilaginomycotina</taxon>
        <taxon>Exobasidiomycetes</taxon>
        <taxon>Entylomatales</taxon>
        <taxon>Entylomatales incertae sedis</taxon>
        <taxon>Tilletiopsis</taxon>
    </lineage>
</organism>
<feature type="region of interest" description="Disordered" evidence="1">
    <location>
        <begin position="1"/>
        <end position="66"/>
    </location>
</feature>